<dbReference type="RefSeq" id="WP_014350976.1">
    <property type="nucleotide sequence ID" value="NC_016887.1"/>
</dbReference>
<accession>H6R7X2</accession>
<sequence>MTDPHTPGADILAGLLADTSPYLSCDECFDRIDEYVEHCLADPHYDDLAMRVHLAGCGACAEEAATLRELLDASHEPRQ</sequence>
<reference evidence="1 2" key="1">
    <citation type="journal article" date="2012" name="J. Bacteriol.">
        <title>Genome sequence of the human- and animal-pathogenic strain Nocardia cyriacigeorgica GUH-2.</title>
        <authorList>
            <person name="Zoropogui A."/>
            <person name="Pujic P."/>
            <person name="Normand P."/>
            <person name="Barbe V."/>
            <person name="Beaman B."/>
            <person name="Beaman L."/>
            <person name="Boiron P."/>
            <person name="Colinon C."/>
            <person name="Deredjian A."/>
            <person name="Graindorge A."/>
            <person name="Mangenot S."/>
            <person name="Nazaret S."/>
            <person name="Neto M."/>
            <person name="Petit S."/>
            <person name="Roche D."/>
            <person name="Vallenet D."/>
            <person name="Rodriguez-Nava V."/>
            <person name="Richard Y."/>
            <person name="Cournoyer B."/>
            <person name="Blaha D."/>
        </authorList>
    </citation>
    <scope>NUCLEOTIDE SEQUENCE [LARGE SCALE GENOMIC DNA]</scope>
    <source>
        <strain evidence="1 2">GUH-2</strain>
    </source>
</reference>
<evidence type="ECO:0008006" key="3">
    <source>
        <dbReference type="Google" id="ProtNLM"/>
    </source>
</evidence>
<dbReference type="HOGENOM" id="CLU_2634129_0_0_11"/>
<evidence type="ECO:0000313" key="1">
    <source>
        <dbReference type="EMBL" id="CCF63516.1"/>
    </source>
</evidence>
<dbReference type="OrthoDB" id="1525102at2"/>
<organism evidence="1 2">
    <name type="scientific">Nocardia cyriacigeorgica (strain GUH-2)</name>
    <dbReference type="NCBI Taxonomy" id="1127134"/>
    <lineage>
        <taxon>Bacteria</taxon>
        <taxon>Bacillati</taxon>
        <taxon>Actinomycetota</taxon>
        <taxon>Actinomycetes</taxon>
        <taxon>Mycobacteriales</taxon>
        <taxon>Nocardiaceae</taxon>
        <taxon>Nocardia</taxon>
    </lineage>
</organism>
<dbReference type="Proteomes" id="UP000008190">
    <property type="component" value="Chromosome"/>
</dbReference>
<dbReference type="EMBL" id="FO082843">
    <property type="protein sequence ID" value="CCF63516.1"/>
    <property type="molecule type" value="Genomic_DNA"/>
</dbReference>
<name>H6R7X2_NOCCG</name>
<keyword evidence="2" id="KW-1185">Reference proteome</keyword>
<dbReference type="KEGG" id="ncy:NOCYR_2747"/>
<dbReference type="AlphaFoldDB" id="H6R7X2"/>
<evidence type="ECO:0000313" key="2">
    <source>
        <dbReference type="Proteomes" id="UP000008190"/>
    </source>
</evidence>
<protein>
    <recommendedName>
        <fullName evidence="3">Zf-HC2 domain-containing protein</fullName>
    </recommendedName>
</protein>
<proteinExistence type="predicted"/>
<dbReference type="STRING" id="1127134.NOCYR_2747"/>
<gene>
    <name evidence="1" type="ordered locus">NOCYR_2747</name>
</gene>
<dbReference type="eggNOG" id="ENOG503399T">
    <property type="taxonomic scope" value="Bacteria"/>
</dbReference>